<comment type="caution">
    <text evidence="1">The sequence shown here is derived from an EMBL/GenBank/DDBJ whole genome shotgun (WGS) entry which is preliminary data.</text>
</comment>
<evidence type="ECO:0000313" key="2">
    <source>
        <dbReference type="Proteomes" id="UP000550707"/>
    </source>
</evidence>
<dbReference type="AlphaFoldDB" id="A0A7J8GL68"/>
<sequence>MSKLSPGEGVLHAIPACYLRRANHLHEILYSFAKSPSWLQRTKFRLLGIIFQVILFKFTFPVNSHEYIEKHFVFYVPPNSSTNLRREASFPRVPRFLSSTLGAGYRECFSGLLTFLGITTYSFPKQLYSFASV</sequence>
<keyword evidence="2" id="KW-1185">Reference proteome</keyword>
<name>A0A7J8GL68_MOLMO</name>
<dbReference type="InParanoid" id="A0A7J8GL68"/>
<gene>
    <name evidence="1" type="ORF">HJG59_011516</name>
</gene>
<dbReference type="Proteomes" id="UP000550707">
    <property type="component" value="Unassembled WGS sequence"/>
</dbReference>
<evidence type="ECO:0000313" key="1">
    <source>
        <dbReference type="EMBL" id="KAF6460608.1"/>
    </source>
</evidence>
<reference evidence="1 2" key="1">
    <citation type="journal article" date="2020" name="Nature">
        <title>Six reference-quality genomes reveal evolution of bat adaptations.</title>
        <authorList>
            <person name="Jebb D."/>
            <person name="Huang Z."/>
            <person name="Pippel M."/>
            <person name="Hughes G.M."/>
            <person name="Lavrichenko K."/>
            <person name="Devanna P."/>
            <person name="Winkler S."/>
            <person name="Jermiin L.S."/>
            <person name="Skirmuntt E.C."/>
            <person name="Katzourakis A."/>
            <person name="Burkitt-Gray L."/>
            <person name="Ray D.A."/>
            <person name="Sullivan K.A.M."/>
            <person name="Roscito J.G."/>
            <person name="Kirilenko B.M."/>
            <person name="Davalos L.M."/>
            <person name="Corthals A.P."/>
            <person name="Power M.L."/>
            <person name="Jones G."/>
            <person name="Ransome R.D."/>
            <person name="Dechmann D.K.N."/>
            <person name="Locatelli A.G."/>
            <person name="Puechmaille S.J."/>
            <person name="Fedrigo O."/>
            <person name="Jarvis E.D."/>
            <person name="Hiller M."/>
            <person name="Vernes S.C."/>
            <person name="Myers E.W."/>
            <person name="Teeling E.C."/>
        </authorList>
    </citation>
    <scope>NUCLEOTIDE SEQUENCE [LARGE SCALE GENOMIC DNA]</scope>
    <source>
        <strain evidence="1">MMolMol1</strain>
        <tissue evidence="1">Muscle</tissue>
    </source>
</reference>
<proteinExistence type="predicted"/>
<organism evidence="1 2">
    <name type="scientific">Molossus molossus</name>
    <name type="common">Pallas' mastiff bat</name>
    <name type="synonym">Vespertilio molossus</name>
    <dbReference type="NCBI Taxonomy" id="27622"/>
    <lineage>
        <taxon>Eukaryota</taxon>
        <taxon>Metazoa</taxon>
        <taxon>Chordata</taxon>
        <taxon>Craniata</taxon>
        <taxon>Vertebrata</taxon>
        <taxon>Euteleostomi</taxon>
        <taxon>Mammalia</taxon>
        <taxon>Eutheria</taxon>
        <taxon>Laurasiatheria</taxon>
        <taxon>Chiroptera</taxon>
        <taxon>Yangochiroptera</taxon>
        <taxon>Molossidae</taxon>
        <taxon>Molossus</taxon>
    </lineage>
</organism>
<accession>A0A7J8GL68</accession>
<protein>
    <submittedName>
        <fullName evidence="1">Uncharacterized protein</fullName>
    </submittedName>
</protein>
<dbReference type="EMBL" id="JACASF010000009">
    <property type="protein sequence ID" value="KAF6460608.1"/>
    <property type="molecule type" value="Genomic_DNA"/>
</dbReference>